<keyword evidence="2" id="KW-1185">Reference proteome</keyword>
<evidence type="ECO:0000313" key="2">
    <source>
        <dbReference type="Proteomes" id="UP000184389"/>
    </source>
</evidence>
<reference evidence="1 2" key="1">
    <citation type="submission" date="2016-11" db="EMBL/GenBank/DDBJ databases">
        <authorList>
            <person name="Jaros S."/>
            <person name="Januszkiewicz K."/>
            <person name="Wedrychowicz H."/>
        </authorList>
    </citation>
    <scope>NUCLEOTIDE SEQUENCE [LARGE SCALE GENOMIC DNA]</scope>
    <source>
        <strain evidence="1 2">DSM 13106</strain>
    </source>
</reference>
<proteinExistence type="predicted"/>
<evidence type="ECO:0000313" key="1">
    <source>
        <dbReference type="EMBL" id="SHH31747.1"/>
    </source>
</evidence>
<name>A0A1M5RZE6_9FIRM</name>
<dbReference type="AlphaFoldDB" id="A0A1M5RZE6"/>
<dbReference type="Proteomes" id="UP000184389">
    <property type="component" value="Unassembled WGS sequence"/>
</dbReference>
<dbReference type="EMBL" id="FQXR01000002">
    <property type="protein sequence ID" value="SHH31747.1"/>
    <property type="molecule type" value="Genomic_DNA"/>
</dbReference>
<dbReference type="OrthoDB" id="9955247at2"/>
<sequence length="478" mass="56867">MLENEINKKVERINRAKSGDLVALDWKQRFLDGLIKEEICWVKEEKRKSGTHIVKTDENDSSSNAYLQHEVKILNGGVWRAVENQVMKYQDILMEDEIRDICYSIIVKAVDNYEIKEDTREGEVFNRLYAYILKCIENEMMNYINNWTESYRSRVNGEEHIYTPQLQESIYQLVRDPDGFTVELVTLLKEEQNIMHFHDYSEYVKTDTLQTIEQAIEDTLTEYEKSILHILAISDNNNAQAGKILKEIEILQGKEPRTSDDAYRVHIKRQKDKIIKKINKNIDSEKVVKINRLKEEKQGIQEFLKSDTTNKSVIQYILDNLKEEYILNIMYDIDDKHRQFLIKNFIHTYNEDKLFSKTTKEICDIITQELYNYIKTLDNKIENMDVKKVKIKATQPAPVIPEFEVDTNTYLYIKDDKFTNEYKKEYAKKGIKVEKQGEKVIHNERYYLVYVNKAEDRMDWKKARKTQYHTVNLFGDIY</sequence>
<organism evidence="1 2">
    <name type="scientific">Sporanaerobacter acetigenes DSM 13106</name>
    <dbReference type="NCBI Taxonomy" id="1123281"/>
    <lineage>
        <taxon>Bacteria</taxon>
        <taxon>Bacillati</taxon>
        <taxon>Bacillota</taxon>
        <taxon>Tissierellia</taxon>
        <taxon>Tissierellales</taxon>
        <taxon>Sporanaerobacteraceae</taxon>
        <taxon>Sporanaerobacter</taxon>
    </lineage>
</organism>
<dbReference type="RefSeq" id="WP_072742517.1">
    <property type="nucleotide sequence ID" value="NZ_FQXR01000002.1"/>
</dbReference>
<gene>
    <name evidence="1" type="ORF">SAMN02745180_00030</name>
</gene>
<accession>A0A1M5RZE6</accession>
<protein>
    <submittedName>
        <fullName evidence="1">Uncharacterized protein</fullName>
    </submittedName>
</protein>